<keyword evidence="6" id="KW-1185">Reference proteome</keyword>
<evidence type="ECO:0000256" key="1">
    <source>
        <dbReference type="ARBA" id="ARBA00022692"/>
    </source>
</evidence>
<gene>
    <name evidence="5" type="ORF">KUCA_T00000794001</name>
</gene>
<keyword evidence="3 4" id="KW-0472">Membrane</keyword>
<organism evidence="5 6">
    <name type="scientific">Kuraishia capsulata CBS 1993</name>
    <dbReference type="NCBI Taxonomy" id="1382522"/>
    <lineage>
        <taxon>Eukaryota</taxon>
        <taxon>Fungi</taxon>
        <taxon>Dikarya</taxon>
        <taxon>Ascomycota</taxon>
        <taxon>Saccharomycotina</taxon>
        <taxon>Pichiomycetes</taxon>
        <taxon>Pichiales</taxon>
        <taxon>Pichiaceae</taxon>
        <taxon>Kuraishia</taxon>
    </lineage>
</organism>
<dbReference type="HOGENOM" id="CLU_218869_0_0_1"/>
<dbReference type="AlphaFoldDB" id="W6MJW2"/>
<comment type="similarity">
    <text evidence="4">Belongs to the copper transporter (Ctr) (TC 1.A.56) family. SLC31A subfamily.</text>
</comment>
<dbReference type="GeneID" id="34518230"/>
<keyword evidence="4" id="KW-0187">Copper transport</keyword>
<keyword evidence="4" id="KW-0406">Ion transport</keyword>
<dbReference type="GO" id="GO:0016020">
    <property type="term" value="C:membrane"/>
    <property type="evidence" value="ECO:0007669"/>
    <property type="project" value="UniProtKB-SubCell"/>
</dbReference>
<reference evidence="5" key="2">
    <citation type="submission" date="2014-02" db="EMBL/GenBank/DDBJ databases">
        <title>Complete DNA sequence of /Kuraishia capsulata/ illustrates novel genomic features among budding yeasts (/Saccharomycotina/).</title>
        <authorList>
            <person name="Morales L."/>
            <person name="Noel B."/>
            <person name="Porcel B."/>
            <person name="Marcet-Houben M."/>
            <person name="Hullo M-F."/>
            <person name="Sacerdot C."/>
            <person name="Tekaia F."/>
            <person name="Leh-Louis V."/>
            <person name="Despons L."/>
            <person name="Khanna V."/>
            <person name="Aury J-M."/>
            <person name="Barbe V."/>
            <person name="Couloux A."/>
            <person name="Labadie K."/>
            <person name="Pelletier E."/>
            <person name="Souciet J-L."/>
            <person name="Boekhout T."/>
            <person name="Gabaldon T."/>
            <person name="Wincker P."/>
            <person name="Dujon B."/>
        </authorList>
    </citation>
    <scope>NUCLEOTIDE SEQUENCE</scope>
    <source>
        <strain evidence="5">CBS 1993</strain>
    </source>
</reference>
<keyword evidence="4" id="KW-0813">Transport</keyword>
<dbReference type="Pfam" id="PF04145">
    <property type="entry name" value="Ctr"/>
    <property type="match status" value="1"/>
</dbReference>
<dbReference type="InterPro" id="IPR007274">
    <property type="entry name" value="Cop_transporter"/>
</dbReference>
<keyword evidence="4" id="KW-0186">Copper</keyword>
<dbReference type="OrthoDB" id="161814at2759"/>
<evidence type="ECO:0000313" key="5">
    <source>
        <dbReference type="EMBL" id="CDK24827.1"/>
    </source>
</evidence>
<dbReference type="RefSeq" id="XP_022456842.1">
    <property type="nucleotide sequence ID" value="XM_022605367.1"/>
</dbReference>
<dbReference type="Proteomes" id="UP000019384">
    <property type="component" value="Unassembled WGS sequence"/>
</dbReference>
<dbReference type="GO" id="GO:0005375">
    <property type="term" value="F:copper ion transmembrane transporter activity"/>
    <property type="evidence" value="ECO:0007669"/>
    <property type="project" value="UniProtKB-UniRule"/>
</dbReference>
<name>W6MJW2_9ASCO</name>
<accession>W6MJW2</accession>
<evidence type="ECO:0000256" key="4">
    <source>
        <dbReference type="RuleBase" id="RU367022"/>
    </source>
</evidence>
<reference evidence="5" key="1">
    <citation type="submission" date="2013-12" db="EMBL/GenBank/DDBJ databases">
        <authorList>
            <person name="Genoscope - CEA"/>
        </authorList>
    </citation>
    <scope>NUCLEOTIDE SEQUENCE</scope>
    <source>
        <strain evidence="5">CBS 1993</strain>
    </source>
</reference>
<evidence type="ECO:0000313" key="6">
    <source>
        <dbReference type="Proteomes" id="UP000019384"/>
    </source>
</evidence>
<keyword evidence="2" id="KW-1133">Transmembrane helix</keyword>
<dbReference type="EMBL" id="HG793125">
    <property type="protein sequence ID" value="CDK24827.1"/>
    <property type="molecule type" value="Genomic_DNA"/>
</dbReference>
<evidence type="ECO:0000256" key="2">
    <source>
        <dbReference type="ARBA" id="ARBA00022989"/>
    </source>
</evidence>
<protein>
    <recommendedName>
        <fullName evidence="4">Copper transport protein</fullName>
    </recommendedName>
</protein>
<sequence length="42" mass="4646">MIMLIFMSFNWWLMISVAVGAGLGHYVWGSRISGSSQSLACH</sequence>
<comment type="subcellular location">
    <subcellularLocation>
        <location evidence="4">Membrane</location>
        <topology evidence="4">Multi-pass membrane protein</topology>
    </subcellularLocation>
</comment>
<evidence type="ECO:0000256" key="3">
    <source>
        <dbReference type="ARBA" id="ARBA00023136"/>
    </source>
</evidence>
<keyword evidence="1" id="KW-0812">Transmembrane</keyword>
<proteinExistence type="inferred from homology"/>